<gene>
    <name evidence="1" type="ORF">ES319_D10G268400v1</name>
</gene>
<evidence type="ECO:0000313" key="1">
    <source>
        <dbReference type="EMBL" id="KAB2010803.1"/>
    </source>
</evidence>
<protein>
    <submittedName>
        <fullName evidence="1">Uncharacterized protein</fullName>
    </submittedName>
</protein>
<sequence length="75" mass="8459">MKVKSDIVLHIIPPTHSQSWNSQSARNYTRKISLASFLTNLQTCPSHNSYTPRLAICQKLQSEGPNCVLMNQIDC</sequence>
<name>A0A5J5PXS2_GOSBA</name>
<keyword evidence="2" id="KW-1185">Reference proteome</keyword>
<organism evidence="1 2">
    <name type="scientific">Gossypium barbadense</name>
    <name type="common">Sea Island cotton</name>
    <name type="synonym">Hibiscus barbadensis</name>
    <dbReference type="NCBI Taxonomy" id="3634"/>
    <lineage>
        <taxon>Eukaryota</taxon>
        <taxon>Viridiplantae</taxon>
        <taxon>Streptophyta</taxon>
        <taxon>Embryophyta</taxon>
        <taxon>Tracheophyta</taxon>
        <taxon>Spermatophyta</taxon>
        <taxon>Magnoliopsida</taxon>
        <taxon>eudicotyledons</taxon>
        <taxon>Gunneridae</taxon>
        <taxon>Pentapetalae</taxon>
        <taxon>rosids</taxon>
        <taxon>malvids</taxon>
        <taxon>Malvales</taxon>
        <taxon>Malvaceae</taxon>
        <taxon>Malvoideae</taxon>
        <taxon>Gossypium</taxon>
    </lineage>
</organism>
<dbReference type="AlphaFoldDB" id="A0A5J5PXS2"/>
<dbReference type="Proteomes" id="UP000327439">
    <property type="component" value="Chromosome D10"/>
</dbReference>
<proteinExistence type="predicted"/>
<accession>A0A5J5PXS2</accession>
<evidence type="ECO:0000313" key="2">
    <source>
        <dbReference type="Proteomes" id="UP000327439"/>
    </source>
</evidence>
<dbReference type="EMBL" id="CM018224">
    <property type="protein sequence ID" value="KAB2010803.1"/>
    <property type="molecule type" value="Genomic_DNA"/>
</dbReference>
<reference evidence="2" key="1">
    <citation type="journal article" date="2020" name="Nat. Genet.">
        <title>Genomic diversifications of five Gossypium allopolyploid species and their impact on cotton improvement.</title>
        <authorList>
            <person name="Chen Z.J."/>
            <person name="Sreedasyam A."/>
            <person name="Ando A."/>
            <person name="Song Q."/>
            <person name="De Santiago L.M."/>
            <person name="Hulse-Kemp A.M."/>
            <person name="Ding M."/>
            <person name="Ye W."/>
            <person name="Kirkbride R.C."/>
            <person name="Jenkins J."/>
            <person name="Plott C."/>
            <person name="Lovell J."/>
            <person name="Lin Y.M."/>
            <person name="Vaughn R."/>
            <person name="Liu B."/>
            <person name="Simpson S."/>
            <person name="Scheffler B.E."/>
            <person name="Wen L."/>
            <person name="Saski C.A."/>
            <person name="Grover C.E."/>
            <person name="Hu G."/>
            <person name="Conover J.L."/>
            <person name="Carlson J.W."/>
            <person name="Shu S."/>
            <person name="Boston L.B."/>
            <person name="Williams M."/>
            <person name="Peterson D.G."/>
            <person name="McGee K."/>
            <person name="Jones D.C."/>
            <person name="Wendel J.F."/>
            <person name="Stelly D.M."/>
            <person name="Grimwood J."/>
            <person name="Schmutz J."/>
        </authorList>
    </citation>
    <scope>NUCLEOTIDE SEQUENCE [LARGE SCALE GENOMIC DNA]</scope>
    <source>
        <strain evidence="2">cv. 3-79</strain>
    </source>
</reference>